<evidence type="ECO:0000313" key="3">
    <source>
        <dbReference type="Proteomes" id="UP000632222"/>
    </source>
</evidence>
<protein>
    <recommendedName>
        <fullName evidence="4">SHOCT domain-containing protein</fullName>
    </recommendedName>
</protein>
<evidence type="ECO:0008006" key="4">
    <source>
        <dbReference type="Google" id="ProtNLM"/>
    </source>
</evidence>
<accession>A0ABQ2D1R2</accession>
<keyword evidence="1" id="KW-0472">Membrane</keyword>
<keyword evidence="1" id="KW-0812">Transmembrane</keyword>
<feature type="transmembrane region" description="Helical" evidence="1">
    <location>
        <begin position="46"/>
        <end position="63"/>
    </location>
</feature>
<reference evidence="3" key="1">
    <citation type="journal article" date="2019" name="Int. J. Syst. Evol. Microbiol.">
        <title>The Global Catalogue of Microorganisms (GCM) 10K type strain sequencing project: providing services to taxonomists for standard genome sequencing and annotation.</title>
        <authorList>
            <consortium name="The Broad Institute Genomics Platform"/>
            <consortium name="The Broad Institute Genome Sequencing Center for Infectious Disease"/>
            <person name="Wu L."/>
            <person name="Ma J."/>
        </authorList>
    </citation>
    <scope>NUCLEOTIDE SEQUENCE [LARGE SCALE GENOMIC DNA]</scope>
    <source>
        <strain evidence="3">JCM 14370</strain>
    </source>
</reference>
<name>A0ABQ2D1R2_9DEIO</name>
<comment type="caution">
    <text evidence="2">The sequence shown here is derived from an EMBL/GenBank/DDBJ whole genome shotgun (WGS) entry which is preliminary data.</text>
</comment>
<sequence>MDVIINNPAAPAQFQAPAQLQGQVYAPAQPQFYGNGYGFQGHHHHGGFPLLLPLLIIGGIVLAKKMKRRRWAEMRSARGSQGVKDSQQEWNPRDFFEKKSGWWNKQDSAVEIARERYARGEISLEQLQVITKTLQE</sequence>
<gene>
    <name evidence="2" type="ORF">GCM10008938_30200</name>
</gene>
<proteinExistence type="predicted"/>
<dbReference type="EMBL" id="BMOD01000011">
    <property type="protein sequence ID" value="GGJ42115.1"/>
    <property type="molecule type" value="Genomic_DNA"/>
</dbReference>
<dbReference type="Proteomes" id="UP000632222">
    <property type="component" value="Unassembled WGS sequence"/>
</dbReference>
<keyword evidence="1" id="KW-1133">Transmembrane helix</keyword>
<keyword evidence="3" id="KW-1185">Reference proteome</keyword>
<organism evidence="2 3">
    <name type="scientific">Deinococcus roseus</name>
    <dbReference type="NCBI Taxonomy" id="392414"/>
    <lineage>
        <taxon>Bacteria</taxon>
        <taxon>Thermotogati</taxon>
        <taxon>Deinococcota</taxon>
        <taxon>Deinococci</taxon>
        <taxon>Deinococcales</taxon>
        <taxon>Deinococcaceae</taxon>
        <taxon>Deinococcus</taxon>
    </lineage>
</organism>
<evidence type="ECO:0000313" key="2">
    <source>
        <dbReference type="EMBL" id="GGJ42115.1"/>
    </source>
</evidence>
<dbReference type="RefSeq" id="WP_189003740.1">
    <property type="nucleotide sequence ID" value="NZ_BMOD01000011.1"/>
</dbReference>
<evidence type="ECO:0000256" key="1">
    <source>
        <dbReference type="SAM" id="Phobius"/>
    </source>
</evidence>